<dbReference type="SUPFAM" id="SSF50129">
    <property type="entry name" value="GroES-like"/>
    <property type="match status" value="1"/>
</dbReference>
<dbReference type="Pfam" id="PF08240">
    <property type="entry name" value="ADH_N"/>
    <property type="match status" value="1"/>
</dbReference>
<gene>
    <name evidence="3" type="ORF">ACFS6H_04195</name>
</gene>
<comment type="caution">
    <text evidence="3">The sequence shown here is derived from an EMBL/GenBank/DDBJ whole genome shotgun (WGS) entry which is preliminary data.</text>
</comment>
<dbReference type="InterPro" id="IPR002364">
    <property type="entry name" value="Quin_OxRdtase/zeta-crystal_CS"/>
</dbReference>
<dbReference type="Pfam" id="PF13602">
    <property type="entry name" value="ADH_zinc_N_2"/>
    <property type="match status" value="1"/>
</dbReference>
<dbReference type="PANTHER" id="PTHR11695:SF294">
    <property type="entry name" value="RETICULON-4-INTERACTING PROTEIN 1, MITOCHONDRIAL"/>
    <property type="match status" value="1"/>
</dbReference>
<keyword evidence="1 3" id="KW-0560">Oxidoreductase</keyword>
<dbReference type="PROSITE" id="PS01162">
    <property type="entry name" value="QOR_ZETA_CRYSTAL"/>
    <property type="match status" value="1"/>
</dbReference>
<dbReference type="EC" id="1.-.-.-" evidence="3"/>
<dbReference type="InterPro" id="IPR020843">
    <property type="entry name" value="ER"/>
</dbReference>
<dbReference type="InterPro" id="IPR011032">
    <property type="entry name" value="GroES-like_sf"/>
</dbReference>
<dbReference type="InterPro" id="IPR036291">
    <property type="entry name" value="NAD(P)-bd_dom_sf"/>
</dbReference>
<reference evidence="4" key="1">
    <citation type="journal article" date="2019" name="Int. J. Syst. Evol. Microbiol.">
        <title>The Global Catalogue of Microorganisms (GCM) 10K type strain sequencing project: providing services to taxonomists for standard genome sequencing and annotation.</title>
        <authorList>
            <consortium name="The Broad Institute Genomics Platform"/>
            <consortium name="The Broad Institute Genome Sequencing Center for Infectious Disease"/>
            <person name="Wu L."/>
            <person name="Ma J."/>
        </authorList>
    </citation>
    <scope>NUCLEOTIDE SEQUENCE [LARGE SCALE GENOMIC DNA]</scope>
    <source>
        <strain evidence="4">KCTC 23299</strain>
    </source>
</reference>
<dbReference type="PANTHER" id="PTHR11695">
    <property type="entry name" value="ALCOHOL DEHYDROGENASE RELATED"/>
    <property type="match status" value="1"/>
</dbReference>
<evidence type="ECO:0000313" key="3">
    <source>
        <dbReference type="EMBL" id="MFD2918899.1"/>
    </source>
</evidence>
<dbReference type="SMART" id="SM00829">
    <property type="entry name" value="PKS_ER"/>
    <property type="match status" value="1"/>
</dbReference>
<evidence type="ECO:0000256" key="1">
    <source>
        <dbReference type="ARBA" id="ARBA00023002"/>
    </source>
</evidence>
<feature type="domain" description="Enoyl reductase (ER)" evidence="2">
    <location>
        <begin position="10"/>
        <end position="310"/>
    </location>
</feature>
<dbReference type="CDD" id="cd05289">
    <property type="entry name" value="MDR_like_2"/>
    <property type="match status" value="1"/>
</dbReference>
<name>A0ABW6A0T0_9BACT</name>
<dbReference type="Gene3D" id="3.40.50.720">
    <property type="entry name" value="NAD(P)-binding Rossmann-like Domain"/>
    <property type="match status" value="1"/>
</dbReference>
<dbReference type="InterPro" id="IPR050700">
    <property type="entry name" value="YIM1/Zinc_Alcohol_DH_Fams"/>
</dbReference>
<evidence type="ECO:0000259" key="2">
    <source>
        <dbReference type="SMART" id="SM00829"/>
    </source>
</evidence>
<dbReference type="InterPro" id="IPR013154">
    <property type="entry name" value="ADH-like_N"/>
</dbReference>
<dbReference type="Gene3D" id="3.90.180.10">
    <property type="entry name" value="Medium-chain alcohol dehydrogenases, catalytic domain"/>
    <property type="match status" value="1"/>
</dbReference>
<dbReference type="EMBL" id="JBHUOZ010000001">
    <property type="protein sequence ID" value="MFD2918899.1"/>
    <property type="molecule type" value="Genomic_DNA"/>
</dbReference>
<dbReference type="Proteomes" id="UP001597511">
    <property type="component" value="Unassembled WGS sequence"/>
</dbReference>
<dbReference type="RefSeq" id="WP_386095529.1">
    <property type="nucleotide sequence ID" value="NZ_JBHUOZ010000001.1"/>
</dbReference>
<dbReference type="SUPFAM" id="SSF51735">
    <property type="entry name" value="NAD(P)-binding Rossmann-fold domains"/>
    <property type="match status" value="1"/>
</dbReference>
<organism evidence="3 4">
    <name type="scientific">Terrimonas rubra</name>
    <dbReference type="NCBI Taxonomy" id="1035890"/>
    <lineage>
        <taxon>Bacteria</taxon>
        <taxon>Pseudomonadati</taxon>
        <taxon>Bacteroidota</taxon>
        <taxon>Chitinophagia</taxon>
        <taxon>Chitinophagales</taxon>
        <taxon>Chitinophagaceae</taxon>
        <taxon>Terrimonas</taxon>
    </lineage>
</organism>
<proteinExistence type="predicted"/>
<keyword evidence="4" id="KW-1185">Reference proteome</keyword>
<sequence length="312" mass="33228">MKAVIINEPGGVEKLVYIETAKPEIKSDEVLVQVKAVSINPVDVKVRAGGGIYQLLKNEHPLIPGWDISGVVEEAGTNATFKQGDEVFGMIRFPGHGKAYAEYVAAPVDQLAAKPANITHGQAAASTLAALTAYQAMTRHANITPGQKVLVHAAAGGVGHFAVQVAKHLGAYVVGTSSVKNKDFVMGLGADEHIDYHGYNWKNSEVKYDFVMDTVGGNNIDNSLEVVKDGGVVISIPAGLSEHQIERAKAKNVHALFFLVASSGSDMEVLASWLSQGIIKPYVSEVFNFNEMGKAHLQVESGRTVGKVVVSL</sequence>
<accession>A0ABW6A0T0</accession>
<dbReference type="GO" id="GO:0016491">
    <property type="term" value="F:oxidoreductase activity"/>
    <property type="evidence" value="ECO:0007669"/>
    <property type="project" value="UniProtKB-KW"/>
</dbReference>
<evidence type="ECO:0000313" key="4">
    <source>
        <dbReference type="Proteomes" id="UP001597511"/>
    </source>
</evidence>
<protein>
    <submittedName>
        <fullName evidence="3">NADP-dependent oxidoreductase</fullName>
        <ecNumber evidence="3">1.-.-.-</ecNumber>
    </submittedName>
</protein>